<dbReference type="InterPro" id="IPR001736">
    <property type="entry name" value="PLipase_D/transphosphatidylase"/>
</dbReference>
<dbReference type="CDD" id="cd00138">
    <property type="entry name" value="PLDc_SF"/>
    <property type="match status" value="2"/>
</dbReference>
<protein>
    <recommendedName>
        <fullName evidence="2">PLD phosphodiesterase domain-containing protein</fullName>
    </recommendedName>
</protein>
<dbReference type="PROSITE" id="PS50035">
    <property type="entry name" value="PLD"/>
    <property type="match status" value="2"/>
</dbReference>
<dbReference type="GO" id="GO:0032049">
    <property type="term" value="P:cardiolipin biosynthetic process"/>
    <property type="evidence" value="ECO:0007669"/>
    <property type="project" value="UniProtKB-ARBA"/>
</dbReference>
<dbReference type="PANTHER" id="PTHR21248">
    <property type="entry name" value="CARDIOLIPIN SYNTHASE"/>
    <property type="match status" value="1"/>
</dbReference>
<feature type="region of interest" description="Disordered" evidence="1">
    <location>
        <begin position="59"/>
        <end position="83"/>
    </location>
</feature>
<accession>A0A165QJS4</accession>
<dbReference type="STRING" id="1314783.A0A165QJS4"/>
<dbReference type="Proteomes" id="UP000076727">
    <property type="component" value="Unassembled WGS sequence"/>
</dbReference>
<evidence type="ECO:0000259" key="2">
    <source>
        <dbReference type="PROSITE" id="PS50035"/>
    </source>
</evidence>
<dbReference type="OrthoDB" id="9997422at2759"/>
<evidence type="ECO:0000313" key="3">
    <source>
        <dbReference type="EMBL" id="KZT69569.1"/>
    </source>
</evidence>
<name>A0A165QJS4_9APHY</name>
<dbReference type="GO" id="GO:0030572">
    <property type="term" value="F:phosphatidyltransferase activity"/>
    <property type="evidence" value="ECO:0007669"/>
    <property type="project" value="UniProtKB-ARBA"/>
</dbReference>
<dbReference type="AlphaFoldDB" id="A0A165QJS4"/>
<dbReference type="Pfam" id="PF13091">
    <property type="entry name" value="PLDc_2"/>
    <property type="match status" value="1"/>
</dbReference>
<dbReference type="EMBL" id="KV429057">
    <property type="protein sequence ID" value="KZT69569.1"/>
    <property type="molecule type" value="Genomic_DNA"/>
</dbReference>
<feature type="domain" description="PLD phosphodiesterase" evidence="2">
    <location>
        <begin position="542"/>
        <end position="564"/>
    </location>
</feature>
<dbReference type="Gene3D" id="3.30.870.10">
    <property type="entry name" value="Endonuclease Chain A"/>
    <property type="match status" value="2"/>
</dbReference>
<gene>
    <name evidence="3" type="ORF">DAEQUDRAFT_726543</name>
</gene>
<organism evidence="3 4">
    <name type="scientific">Daedalea quercina L-15889</name>
    <dbReference type="NCBI Taxonomy" id="1314783"/>
    <lineage>
        <taxon>Eukaryota</taxon>
        <taxon>Fungi</taxon>
        <taxon>Dikarya</taxon>
        <taxon>Basidiomycota</taxon>
        <taxon>Agaricomycotina</taxon>
        <taxon>Agaricomycetes</taxon>
        <taxon>Polyporales</taxon>
        <taxon>Fomitopsis</taxon>
    </lineage>
</organism>
<evidence type="ECO:0000313" key="4">
    <source>
        <dbReference type="Proteomes" id="UP000076727"/>
    </source>
</evidence>
<feature type="domain" description="PLD phosphodiesterase" evidence="2">
    <location>
        <begin position="244"/>
        <end position="271"/>
    </location>
</feature>
<dbReference type="SMART" id="SM00155">
    <property type="entry name" value="PLDc"/>
    <property type="match status" value="2"/>
</dbReference>
<keyword evidence="4" id="KW-1185">Reference proteome</keyword>
<dbReference type="InterPro" id="IPR025202">
    <property type="entry name" value="PLD-like_dom"/>
</dbReference>
<evidence type="ECO:0000256" key="1">
    <source>
        <dbReference type="SAM" id="MobiDB-lite"/>
    </source>
</evidence>
<sequence length="643" mass="71948">MVSQRVYDLTHSDKTLTTALAVNPKESPGELGKKLYEEHHHGIHKPNATGGILSTVKSMLNTGGTPEAAREATAEDEPSQEDLDRAAECGRFGTRPSDLFLKIYHDVLKTIDVDPWAGYVSPPLLGSRGVVPLTIISYIPDIIQHHYDCIIRAEHEVFLATNFWQNSKSATKICDAFIELSKRAEKRGKKAVVKMMYDRANLKMITESHLFVDESEWTSDAVKIPKKEEMPWVDFQLVNFHQPVLGTFHCKFMVVDRKMAILCSNNIQDRPNMEMMCHLEGPIVDSMYDTALISWYRAMDPPLPLLSRPYQPPEGGYKFGVENEYATTHILDGSKGEEIFRAMKGKGEQARDEDEAKTTEEAKGDGRVFIAGKYQTITDHINAGDQTTMATTDLDPSREYTPHVLHAPHSEVPMVLVNRPPFGKPGNEELALLCPQAAAWLAALKHAREKVFIQTPTFSAVPIVEGVLSAVRRGIEVTLYVDVGFNDGGEALPFQGGTNEEVVRGMYAKLEEHEKERLKYYWFTARDQGKPINAHLQQRNCHVKLMVVDDTVGIMGNGNQDVQSWYHSAEVNVMLDSHTICREWLDTIERVQNTHLHRVGHDGVYRDAQGVELQDSTGVTKGVRGMIKGIQGSIARVRGTGGF</sequence>
<reference evidence="3 4" key="1">
    <citation type="journal article" date="2016" name="Mol. Biol. Evol.">
        <title>Comparative Genomics of Early-Diverging Mushroom-Forming Fungi Provides Insights into the Origins of Lignocellulose Decay Capabilities.</title>
        <authorList>
            <person name="Nagy L.G."/>
            <person name="Riley R."/>
            <person name="Tritt A."/>
            <person name="Adam C."/>
            <person name="Daum C."/>
            <person name="Floudas D."/>
            <person name="Sun H."/>
            <person name="Yadav J.S."/>
            <person name="Pangilinan J."/>
            <person name="Larsson K.H."/>
            <person name="Matsuura K."/>
            <person name="Barry K."/>
            <person name="Labutti K."/>
            <person name="Kuo R."/>
            <person name="Ohm R.A."/>
            <person name="Bhattacharya S.S."/>
            <person name="Shirouzu T."/>
            <person name="Yoshinaga Y."/>
            <person name="Martin F.M."/>
            <person name="Grigoriev I.V."/>
            <person name="Hibbett D.S."/>
        </authorList>
    </citation>
    <scope>NUCLEOTIDE SEQUENCE [LARGE SCALE GENOMIC DNA]</scope>
    <source>
        <strain evidence="3 4">L-15889</strain>
    </source>
</reference>
<proteinExistence type="predicted"/>
<dbReference type="PANTHER" id="PTHR21248:SF22">
    <property type="entry name" value="PHOSPHOLIPASE D"/>
    <property type="match status" value="1"/>
</dbReference>
<dbReference type="SUPFAM" id="SSF56024">
    <property type="entry name" value="Phospholipase D/nuclease"/>
    <property type="match status" value="2"/>
</dbReference>